<comment type="caution">
    <text evidence="1">The sequence shown here is derived from an EMBL/GenBank/DDBJ whole genome shotgun (WGS) entry which is preliminary data.</text>
</comment>
<sequence length="148" mass="17655">MNVITTFNSKRREKQIKHERSLLKELSIQLLSKSVQKYFGGIRMQGGVFLQQGLEEGCYDVAIEAYLLGAQFSRFAGLYEEKRQIQARCEKEMKHLIDTLFNFWLYWGKIGEEIVFNDSLYFSCEGFIEYWWNEGFTKADKRRKMRLH</sequence>
<evidence type="ECO:0000313" key="2">
    <source>
        <dbReference type="Proteomes" id="UP000255326"/>
    </source>
</evidence>
<accession>A0A370G593</accession>
<dbReference type="Proteomes" id="UP000255326">
    <property type="component" value="Unassembled WGS sequence"/>
</dbReference>
<dbReference type="InterPro" id="IPR019667">
    <property type="entry name" value="Uncharacterised_YbaK"/>
</dbReference>
<gene>
    <name evidence="1" type="ORF">DFR59_1168</name>
</gene>
<reference evidence="1 2" key="1">
    <citation type="submission" date="2018-07" db="EMBL/GenBank/DDBJ databases">
        <title>Genomic Encyclopedia of Type Strains, Phase IV (KMG-IV): sequencing the most valuable type-strain genomes for metagenomic binning, comparative biology and taxonomic classification.</title>
        <authorList>
            <person name="Goeker M."/>
        </authorList>
    </citation>
    <scope>NUCLEOTIDE SEQUENCE [LARGE SCALE GENOMIC DNA]</scope>
    <source>
        <strain evidence="1 2">DSM 25281</strain>
    </source>
</reference>
<evidence type="ECO:0000313" key="1">
    <source>
        <dbReference type="EMBL" id="RDI38972.1"/>
    </source>
</evidence>
<keyword evidence="2" id="KW-1185">Reference proteome</keyword>
<name>A0A370G593_9BACI</name>
<organism evidence="1 2">
    <name type="scientific">Falsibacillus pallidus</name>
    <dbReference type="NCBI Taxonomy" id="493781"/>
    <lineage>
        <taxon>Bacteria</taxon>
        <taxon>Bacillati</taxon>
        <taxon>Bacillota</taxon>
        <taxon>Bacilli</taxon>
        <taxon>Bacillales</taxon>
        <taxon>Bacillaceae</taxon>
        <taxon>Falsibacillus</taxon>
    </lineage>
</organism>
<dbReference type="EMBL" id="QQAY01000016">
    <property type="protein sequence ID" value="RDI38972.1"/>
    <property type="molecule type" value="Genomic_DNA"/>
</dbReference>
<proteinExistence type="predicted"/>
<protein>
    <submittedName>
        <fullName evidence="1">Uncharacterized protein DUF2521</fullName>
    </submittedName>
</protein>
<dbReference type="Pfam" id="PF10730">
    <property type="entry name" value="DUF2521"/>
    <property type="match status" value="1"/>
</dbReference>
<dbReference type="RefSeq" id="WP_114746816.1">
    <property type="nucleotide sequence ID" value="NZ_QQAY01000016.1"/>
</dbReference>
<dbReference type="OrthoDB" id="2915109at2"/>
<dbReference type="AlphaFoldDB" id="A0A370G593"/>